<keyword evidence="3" id="KW-1185">Reference proteome</keyword>
<evidence type="ECO:0000256" key="1">
    <source>
        <dbReference type="SAM" id="SignalP"/>
    </source>
</evidence>
<evidence type="ECO:0000313" key="2">
    <source>
        <dbReference type="EMBL" id="TCO53023.1"/>
    </source>
</evidence>
<dbReference type="AlphaFoldDB" id="A0A4R2J3H2"/>
<dbReference type="OrthoDB" id="4554997at2"/>
<gene>
    <name evidence="2" type="ORF">EV192_111220</name>
</gene>
<sequence>MKRGLLLTVAAVALAGCSASGTPAPPPPPATPTYELPARPVRPDEKPVTIHGQDGDTEYDLIGLTVDQPSLAGSHIEFNAQGAYTRIRLVIVNTGRSGTQFDTKKQLLVGADDKTYAPDEQAMLIKRQPWDPFLLGASDRLEFDLYYDIPKGTKAKALRAFGGATLTDGLDEKSTDIPLPA</sequence>
<comment type="caution">
    <text evidence="2">The sequence shown here is derived from an EMBL/GenBank/DDBJ whole genome shotgun (WGS) entry which is preliminary data.</text>
</comment>
<dbReference type="EMBL" id="SLWS01000011">
    <property type="protein sequence ID" value="TCO53023.1"/>
    <property type="molecule type" value="Genomic_DNA"/>
</dbReference>
<proteinExistence type="predicted"/>
<dbReference type="RefSeq" id="WP_132124023.1">
    <property type="nucleotide sequence ID" value="NZ_SLWS01000011.1"/>
</dbReference>
<dbReference type="PROSITE" id="PS51257">
    <property type="entry name" value="PROKAR_LIPOPROTEIN"/>
    <property type="match status" value="1"/>
</dbReference>
<protein>
    <recommendedName>
        <fullName evidence="4">DUF4352 domain-containing protein</fullName>
    </recommendedName>
</protein>
<feature type="chain" id="PRO_5020582610" description="DUF4352 domain-containing protein" evidence="1">
    <location>
        <begin position="25"/>
        <end position="181"/>
    </location>
</feature>
<organism evidence="2 3">
    <name type="scientific">Actinocrispum wychmicini</name>
    <dbReference type="NCBI Taxonomy" id="1213861"/>
    <lineage>
        <taxon>Bacteria</taxon>
        <taxon>Bacillati</taxon>
        <taxon>Actinomycetota</taxon>
        <taxon>Actinomycetes</taxon>
        <taxon>Pseudonocardiales</taxon>
        <taxon>Pseudonocardiaceae</taxon>
        <taxon>Actinocrispum</taxon>
    </lineage>
</organism>
<name>A0A4R2J3H2_9PSEU</name>
<evidence type="ECO:0008006" key="4">
    <source>
        <dbReference type="Google" id="ProtNLM"/>
    </source>
</evidence>
<feature type="signal peptide" evidence="1">
    <location>
        <begin position="1"/>
        <end position="24"/>
    </location>
</feature>
<evidence type="ECO:0000313" key="3">
    <source>
        <dbReference type="Proteomes" id="UP000295680"/>
    </source>
</evidence>
<keyword evidence="1" id="KW-0732">Signal</keyword>
<dbReference type="Proteomes" id="UP000295680">
    <property type="component" value="Unassembled WGS sequence"/>
</dbReference>
<accession>A0A4R2J3H2</accession>
<reference evidence="2 3" key="1">
    <citation type="submission" date="2019-03" db="EMBL/GenBank/DDBJ databases">
        <title>Genomic Encyclopedia of Type Strains, Phase IV (KMG-IV): sequencing the most valuable type-strain genomes for metagenomic binning, comparative biology and taxonomic classification.</title>
        <authorList>
            <person name="Goeker M."/>
        </authorList>
    </citation>
    <scope>NUCLEOTIDE SEQUENCE [LARGE SCALE GENOMIC DNA]</scope>
    <source>
        <strain evidence="2 3">DSM 45934</strain>
    </source>
</reference>